<reference evidence="2 3" key="1">
    <citation type="submission" date="2021-07" db="EMBL/GenBank/DDBJ databases">
        <authorList>
            <person name="Palmer J.M."/>
        </authorList>
    </citation>
    <scope>NUCLEOTIDE SEQUENCE [LARGE SCALE GENOMIC DNA]</scope>
    <source>
        <strain evidence="2 3">AT_MEX2019</strain>
        <tissue evidence="2">Muscle</tissue>
    </source>
</reference>
<dbReference type="EMBL" id="JAHUTI010012308">
    <property type="protein sequence ID" value="MED6236592.1"/>
    <property type="molecule type" value="Genomic_DNA"/>
</dbReference>
<sequence length="95" mass="10792">MQKVSRPGTQDIPAARSSPMKGTSGVTIMYYKCHTPTKLLLSENISFVGTLNVQYRHQLLRRFVAFKIMEKRCAADTQGFNAKARHDTLQPCLKY</sequence>
<organism evidence="2 3">
    <name type="scientific">Ataeniobius toweri</name>
    <dbReference type="NCBI Taxonomy" id="208326"/>
    <lineage>
        <taxon>Eukaryota</taxon>
        <taxon>Metazoa</taxon>
        <taxon>Chordata</taxon>
        <taxon>Craniata</taxon>
        <taxon>Vertebrata</taxon>
        <taxon>Euteleostomi</taxon>
        <taxon>Actinopterygii</taxon>
        <taxon>Neopterygii</taxon>
        <taxon>Teleostei</taxon>
        <taxon>Neoteleostei</taxon>
        <taxon>Acanthomorphata</taxon>
        <taxon>Ovalentaria</taxon>
        <taxon>Atherinomorphae</taxon>
        <taxon>Cyprinodontiformes</taxon>
        <taxon>Goodeidae</taxon>
        <taxon>Ataeniobius</taxon>
    </lineage>
</organism>
<feature type="region of interest" description="Disordered" evidence="1">
    <location>
        <begin position="1"/>
        <end position="22"/>
    </location>
</feature>
<dbReference type="Proteomes" id="UP001345963">
    <property type="component" value="Unassembled WGS sequence"/>
</dbReference>
<accession>A0ABU7AF01</accession>
<name>A0ABU7AF01_9TELE</name>
<proteinExistence type="predicted"/>
<evidence type="ECO:0000313" key="2">
    <source>
        <dbReference type="EMBL" id="MED6236592.1"/>
    </source>
</evidence>
<comment type="caution">
    <text evidence="2">The sequence shown here is derived from an EMBL/GenBank/DDBJ whole genome shotgun (WGS) entry which is preliminary data.</text>
</comment>
<protein>
    <submittedName>
        <fullName evidence="2">Uncharacterized protein</fullName>
    </submittedName>
</protein>
<gene>
    <name evidence="2" type="ORF">ATANTOWER_011379</name>
</gene>
<evidence type="ECO:0000313" key="3">
    <source>
        <dbReference type="Proteomes" id="UP001345963"/>
    </source>
</evidence>
<keyword evidence="3" id="KW-1185">Reference proteome</keyword>
<evidence type="ECO:0000256" key="1">
    <source>
        <dbReference type="SAM" id="MobiDB-lite"/>
    </source>
</evidence>